<dbReference type="RefSeq" id="XP_018988220.1">
    <property type="nucleotide sequence ID" value="XM_019127628.1"/>
</dbReference>
<dbReference type="GO" id="GO:0003735">
    <property type="term" value="F:structural constituent of ribosome"/>
    <property type="evidence" value="ECO:0007669"/>
    <property type="project" value="EnsemblFungi"/>
</dbReference>
<dbReference type="STRING" id="984486.A0A1E3R0J6"/>
<dbReference type="InterPro" id="IPR012340">
    <property type="entry name" value="NA-bd_OB-fold"/>
</dbReference>
<dbReference type="GO" id="GO:0006412">
    <property type="term" value="P:translation"/>
    <property type="evidence" value="ECO:0007669"/>
    <property type="project" value="InterPro"/>
</dbReference>
<keyword evidence="3" id="KW-0687">Ribonucleoprotein</keyword>
<accession>A0A1E3R0J6</accession>
<evidence type="ECO:0000313" key="5">
    <source>
        <dbReference type="Proteomes" id="UP000094336"/>
    </source>
</evidence>
<dbReference type="Gene3D" id="2.40.50.140">
    <property type="entry name" value="Nucleic acid-binding proteins"/>
    <property type="match status" value="1"/>
</dbReference>
<dbReference type="Proteomes" id="UP000094336">
    <property type="component" value="Unassembled WGS sequence"/>
</dbReference>
<organism evidence="4 5">
    <name type="scientific">Babjeviella inositovora NRRL Y-12698</name>
    <dbReference type="NCBI Taxonomy" id="984486"/>
    <lineage>
        <taxon>Eukaryota</taxon>
        <taxon>Fungi</taxon>
        <taxon>Dikarya</taxon>
        <taxon>Ascomycota</taxon>
        <taxon>Saccharomycotina</taxon>
        <taxon>Pichiomycetes</taxon>
        <taxon>Serinales incertae sedis</taxon>
        <taxon>Babjeviella</taxon>
    </lineage>
</organism>
<protein>
    <submittedName>
        <fullName evidence="4">Uncharacterized protein</fullName>
    </submittedName>
</protein>
<gene>
    <name evidence="4" type="ORF">BABINDRAFT_159386</name>
</gene>
<dbReference type="OrthoDB" id="274752at2759"/>
<keyword evidence="5" id="KW-1185">Reference proteome</keyword>
<dbReference type="PANTHER" id="PTHR10744">
    <property type="entry name" value="40S RIBOSOMAL PROTEIN S11 FAMILY MEMBER"/>
    <property type="match status" value="1"/>
</dbReference>
<dbReference type="InterPro" id="IPR000266">
    <property type="entry name" value="Ribosomal_uS17"/>
</dbReference>
<dbReference type="SUPFAM" id="SSF50249">
    <property type="entry name" value="Nucleic acid-binding proteins"/>
    <property type="match status" value="1"/>
</dbReference>
<sequence>MARQNFVGMVLSQGKMNKTVKVRVSRTVYDQAVAKDAIRIKDYLVHDENNLCKEGDIVRIISCDKLSPRKAFSIAQVKKNTGTQFAEYDQLAKDTLVLENNLRNKEFLQRRQERAGQVEYLQSLRFMYEHAYKPSSEQTDENKQKMEAIKTRYNINNWPPSGDALKLQINTLREELSELVEDIEISVPQALDVLMKDEEKVSQILKDLGRDTQERASTRKNILRSYLKKNPSVIEALLI</sequence>
<proteinExistence type="inferred from homology"/>
<evidence type="ECO:0000256" key="2">
    <source>
        <dbReference type="ARBA" id="ARBA00022980"/>
    </source>
</evidence>
<keyword evidence="2" id="KW-0689">Ribosomal protein</keyword>
<evidence type="ECO:0000256" key="3">
    <source>
        <dbReference type="ARBA" id="ARBA00023274"/>
    </source>
</evidence>
<reference evidence="5" key="1">
    <citation type="submission" date="2016-05" db="EMBL/GenBank/DDBJ databases">
        <title>Comparative genomics of biotechnologically important yeasts.</title>
        <authorList>
            <consortium name="DOE Joint Genome Institute"/>
            <person name="Riley R."/>
            <person name="Haridas S."/>
            <person name="Wolfe K.H."/>
            <person name="Lopes M.R."/>
            <person name="Hittinger C.T."/>
            <person name="Goker M."/>
            <person name="Salamov A."/>
            <person name="Wisecaver J."/>
            <person name="Long T.M."/>
            <person name="Aerts A.L."/>
            <person name="Barry K."/>
            <person name="Choi C."/>
            <person name="Clum A."/>
            <person name="Coughlan A.Y."/>
            <person name="Deshpande S."/>
            <person name="Douglass A.P."/>
            <person name="Hanson S.J."/>
            <person name="Klenk H.-P."/>
            <person name="Labutti K."/>
            <person name="Lapidus A."/>
            <person name="Lindquist E."/>
            <person name="Lipzen A."/>
            <person name="Meier-Kolthoff J.P."/>
            <person name="Ohm R.A."/>
            <person name="Otillar R.P."/>
            <person name="Pangilinan J."/>
            <person name="Peng Y."/>
            <person name="Rokas A."/>
            <person name="Rosa C.A."/>
            <person name="Scheuner C."/>
            <person name="Sibirny A.A."/>
            <person name="Slot J.C."/>
            <person name="Stielow J.B."/>
            <person name="Sun H."/>
            <person name="Kurtzman C.P."/>
            <person name="Blackwell M."/>
            <person name="Grigoriev I.V."/>
            <person name="Jeffries T.W."/>
        </authorList>
    </citation>
    <scope>NUCLEOTIDE SEQUENCE [LARGE SCALE GENOMIC DNA]</scope>
    <source>
        <strain evidence="5">NRRL Y-12698</strain>
    </source>
</reference>
<evidence type="ECO:0000256" key="1">
    <source>
        <dbReference type="ARBA" id="ARBA00010254"/>
    </source>
</evidence>
<comment type="similarity">
    <text evidence="1">Belongs to the universal ribosomal protein uS17 family.</text>
</comment>
<evidence type="ECO:0000313" key="4">
    <source>
        <dbReference type="EMBL" id="ODQ82892.1"/>
    </source>
</evidence>
<dbReference type="EMBL" id="KV454426">
    <property type="protein sequence ID" value="ODQ82892.1"/>
    <property type="molecule type" value="Genomic_DNA"/>
</dbReference>
<dbReference type="AlphaFoldDB" id="A0A1E3R0J6"/>
<dbReference type="CDD" id="cd00364">
    <property type="entry name" value="Ribosomal_uS17"/>
    <property type="match status" value="1"/>
</dbReference>
<name>A0A1E3R0J6_9ASCO</name>
<dbReference type="GeneID" id="30145481"/>
<dbReference type="PANTHER" id="PTHR10744:SF1">
    <property type="entry name" value="SMALL RIBOSOMAL SUBUNIT PROTEIN US17M"/>
    <property type="match status" value="1"/>
</dbReference>
<dbReference type="Pfam" id="PF00366">
    <property type="entry name" value="Ribosomal_S17"/>
    <property type="match status" value="1"/>
</dbReference>
<dbReference type="GO" id="GO:0005763">
    <property type="term" value="C:mitochondrial small ribosomal subunit"/>
    <property type="evidence" value="ECO:0007669"/>
    <property type="project" value="EnsemblFungi"/>
</dbReference>